<dbReference type="EMBL" id="VXIV02003483">
    <property type="protein sequence ID" value="KAF6016720.1"/>
    <property type="molecule type" value="Genomic_DNA"/>
</dbReference>
<feature type="signal peptide" evidence="2">
    <location>
        <begin position="1"/>
        <end position="22"/>
    </location>
</feature>
<comment type="caution">
    <text evidence="3">The sequence shown here is derived from an EMBL/GenBank/DDBJ whole genome shotgun (WGS) entry which is preliminary data.</text>
</comment>
<keyword evidence="4" id="KW-1185">Reference proteome</keyword>
<evidence type="ECO:0000256" key="2">
    <source>
        <dbReference type="SAM" id="SignalP"/>
    </source>
</evidence>
<dbReference type="Proteomes" id="UP000593567">
    <property type="component" value="Unassembled WGS sequence"/>
</dbReference>
<evidence type="ECO:0000256" key="1">
    <source>
        <dbReference type="SAM" id="MobiDB-lite"/>
    </source>
</evidence>
<keyword evidence="2" id="KW-0732">Signal</keyword>
<protein>
    <submittedName>
        <fullName evidence="3">Uncharacterized protein</fullName>
    </submittedName>
</protein>
<organism evidence="3 4">
    <name type="scientific">Bugula neritina</name>
    <name type="common">Brown bryozoan</name>
    <name type="synonym">Sertularia neritina</name>
    <dbReference type="NCBI Taxonomy" id="10212"/>
    <lineage>
        <taxon>Eukaryota</taxon>
        <taxon>Metazoa</taxon>
        <taxon>Spiralia</taxon>
        <taxon>Lophotrochozoa</taxon>
        <taxon>Bryozoa</taxon>
        <taxon>Gymnolaemata</taxon>
        <taxon>Cheilostomatida</taxon>
        <taxon>Flustrina</taxon>
        <taxon>Buguloidea</taxon>
        <taxon>Bugulidae</taxon>
        <taxon>Bugula</taxon>
    </lineage>
</organism>
<reference evidence="3" key="1">
    <citation type="submission" date="2020-06" db="EMBL/GenBank/DDBJ databases">
        <title>Draft genome of Bugula neritina, a colonial animal packing powerful symbionts and potential medicines.</title>
        <authorList>
            <person name="Rayko M."/>
        </authorList>
    </citation>
    <scope>NUCLEOTIDE SEQUENCE [LARGE SCALE GENOMIC DNA]</scope>
    <source>
        <strain evidence="3">Kwan_BN1</strain>
    </source>
</reference>
<evidence type="ECO:0000313" key="4">
    <source>
        <dbReference type="Proteomes" id="UP000593567"/>
    </source>
</evidence>
<feature type="compositionally biased region" description="Low complexity" evidence="1">
    <location>
        <begin position="30"/>
        <end position="46"/>
    </location>
</feature>
<sequence length="264" mass="29188">MACIRKILFLTIVTLIMVTVKRRKQKVSDNSNTKVSRVSSRSTETSCPLRTHTGCQTDVNLTKEKPSIKTTTAFTQTVVKETCGIAVQTNSKVFCDASSQQSRIETREYGSQPVAMSTANGNTQTDVALDLQTTGTQMEYDRFYIHPLPTIEEEEWEVDVPATCRNLSKKDVLDEAIKSMAELASLTDSFLNDVSTRSNSADMIGSGVPRGDNNDLQVDLNAQDDRWETSSVDSFEEYSSERCMAVEDELSTLIVLAATILPMA</sequence>
<accession>A0A7J7IS53</accession>
<feature type="chain" id="PRO_5029595426" evidence="2">
    <location>
        <begin position="23"/>
        <end position="264"/>
    </location>
</feature>
<dbReference type="AlphaFoldDB" id="A0A7J7IS53"/>
<gene>
    <name evidence="3" type="ORF">EB796_024977</name>
</gene>
<evidence type="ECO:0000313" key="3">
    <source>
        <dbReference type="EMBL" id="KAF6016720.1"/>
    </source>
</evidence>
<proteinExistence type="predicted"/>
<name>A0A7J7IS53_BUGNE</name>
<feature type="region of interest" description="Disordered" evidence="1">
    <location>
        <begin position="26"/>
        <end position="49"/>
    </location>
</feature>